<gene>
    <name evidence="1" type="ORF">JCM21738_151</name>
</gene>
<reference evidence="1 2" key="1">
    <citation type="submission" date="2013-12" db="EMBL/GenBank/DDBJ databases">
        <title>NBRP : Genome information of microbial organism related human and environment.</title>
        <authorList>
            <person name="Hattori M."/>
            <person name="Oshima K."/>
            <person name="Inaba H."/>
            <person name="Suda W."/>
            <person name="Sakamoto M."/>
            <person name="Iino T."/>
            <person name="Kitahara M."/>
            <person name="Oshida Y."/>
            <person name="Iida T."/>
            <person name="Kudo T."/>
            <person name="Itoh T."/>
            <person name="Ahmed I."/>
            <person name="Ohkuma M."/>
        </authorList>
    </citation>
    <scope>NUCLEOTIDE SEQUENCE [LARGE SCALE GENOMIC DNA]</scope>
    <source>
        <strain evidence="1 2">JCM 21738</strain>
    </source>
</reference>
<keyword evidence="1" id="KW-0378">Hydrolase</keyword>
<dbReference type="EMBL" id="BAUW01000001">
    <property type="protein sequence ID" value="GAE43513.1"/>
    <property type="molecule type" value="Genomic_DNA"/>
</dbReference>
<keyword evidence="1" id="KW-0067">ATP-binding</keyword>
<proteinExistence type="predicted"/>
<name>W4RHY7_9BACI</name>
<evidence type="ECO:0000313" key="2">
    <source>
        <dbReference type="Proteomes" id="UP000018949"/>
    </source>
</evidence>
<keyword evidence="1" id="KW-0547">Nucleotide-binding</keyword>
<dbReference type="eggNOG" id="COG1199">
    <property type="taxonomic scope" value="Bacteria"/>
</dbReference>
<dbReference type="RefSeq" id="WP_243462823.1">
    <property type="nucleotide sequence ID" value="NZ_BAUW01000001.1"/>
</dbReference>
<keyword evidence="1" id="KW-0347">Helicase</keyword>
<comment type="caution">
    <text evidence="1">The sequence shown here is derived from an EMBL/GenBank/DDBJ whole genome shotgun (WGS) entry which is preliminary data.</text>
</comment>
<sequence length="133" mass="15182">MRWIEADMRALQNSTTIYSRPVYVSDYLAETFFSKKRSVIVTSATLTVNNSFSYIKKELGLRNTLMEKQIPSPFSYQSQVKLIVPDDLPDIKSVSNDDYVAAITEHIISIAEATKGRLLILFTSHEMLKKLMN</sequence>
<organism evidence="1 2">
    <name type="scientific">Mesobacillus boroniphilus JCM 21738</name>
    <dbReference type="NCBI Taxonomy" id="1294265"/>
    <lineage>
        <taxon>Bacteria</taxon>
        <taxon>Bacillati</taxon>
        <taxon>Bacillota</taxon>
        <taxon>Bacilli</taxon>
        <taxon>Bacillales</taxon>
        <taxon>Bacillaceae</taxon>
        <taxon>Mesobacillus</taxon>
    </lineage>
</organism>
<accession>W4RHY7</accession>
<protein>
    <submittedName>
        <fullName evidence="1">DinG family ATP-dependent helicase YoaA</fullName>
    </submittedName>
</protein>
<dbReference type="GO" id="GO:0004386">
    <property type="term" value="F:helicase activity"/>
    <property type="evidence" value="ECO:0007669"/>
    <property type="project" value="UniProtKB-KW"/>
</dbReference>
<dbReference type="AlphaFoldDB" id="W4RHY7"/>
<keyword evidence="2" id="KW-1185">Reference proteome</keyword>
<dbReference type="Proteomes" id="UP000018949">
    <property type="component" value="Unassembled WGS sequence"/>
</dbReference>
<evidence type="ECO:0000313" key="1">
    <source>
        <dbReference type="EMBL" id="GAE43513.1"/>
    </source>
</evidence>